<keyword evidence="5" id="KW-1185">Reference proteome</keyword>
<keyword evidence="2" id="KW-0732">Signal</keyword>
<name>A0A2J6R3R4_HYAVF</name>
<evidence type="ECO:0000256" key="2">
    <source>
        <dbReference type="SAM" id="SignalP"/>
    </source>
</evidence>
<evidence type="ECO:0000313" key="5">
    <source>
        <dbReference type="Proteomes" id="UP000235786"/>
    </source>
</evidence>
<dbReference type="InterPro" id="IPR010730">
    <property type="entry name" value="HET"/>
</dbReference>
<reference evidence="4 5" key="1">
    <citation type="submission" date="2016-04" db="EMBL/GenBank/DDBJ databases">
        <title>A degradative enzymes factory behind the ericoid mycorrhizal symbiosis.</title>
        <authorList>
            <consortium name="DOE Joint Genome Institute"/>
            <person name="Martino E."/>
            <person name="Morin E."/>
            <person name="Grelet G."/>
            <person name="Kuo A."/>
            <person name="Kohler A."/>
            <person name="Daghino S."/>
            <person name="Barry K."/>
            <person name="Choi C."/>
            <person name="Cichocki N."/>
            <person name="Clum A."/>
            <person name="Copeland A."/>
            <person name="Hainaut M."/>
            <person name="Haridas S."/>
            <person name="Labutti K."/>
            <person name="Lindquist E."/>
            <person name="Lipzen A."/>
            <person name="Khouja H.-R."/>
            <person name="Murat C."/>
            <person name="Ohm R."/>
            <person name="Olson A."/>
            <person name="Spatafora J."/>
            <person name="Veneault-Fourrey C."/>
            <person name="Henrissat B."/>
            <person name="Grigoriev I."/>
            <person name="Martin F."/>
            <person name="Perotto S."/>
        </authorList>
    </citation>
    <scope>NUCLEOTIDE SEQUENCE [LARGE SCALE GENOMIC DNA]</scope>
    <source>
        <strain evidence="4 5">F</strain>
    </source>
</reference>
<dbReference type="AlphaFoldDB" id="A0A2J6R3R4"/>
<evidence type="ECO:0000259" key="3">
    <source>
        <dbReference type="Pfam" id="PF06985"/>
    </source>
</evidence>
<feature type="signal peptide" evidence="2">
    <location>
        <begin position="1"/>
        <end position="20"/>
    </location>
</feature>
<evidence type="ECO:0000313" key="4">
    <source>
        <dbReference type="EMBL" id="PMD33164.1"/>
    </source>
</evidence>
<dbReference type="Pfam" id="PF06985">
    <property type="entry name" value="HET"/>
    <property type="match status" value="1"/>
</dbReference>
<evidence type="ECO:0000256" key="1">
    <source>
        <dbReference type="SAM" id="MobiDB-lite"/>
    </source>
</evidence>
<dbReference type="OrthoDB" id="5125733at2759"/>
<dbReference type="Proteomes" id="UP000235786">
    <property type="component" value="Unassembled WGS sequence"/>
</dbReference>
<proteinExistence type="predicted"/>
<gene>
    <name evidence="4" type="ORF">L207DRAFT_639340</name>
</gene>
<accession>A0A2J6R3R4</accession>
<protein>
    <submittedName>
        <fullName evidence="4">HET-domain-containing protein</fullName>
    </submittedName>
</protein>
<dbReference type="PANTHER" id="PTHR33112:SF8">
    <property type="entry name" value="HETEROKARYON INCOMPATIBILITY DOMAIN-CONTAINING PROTEIN"/>
    <property type="match status" value="1"/>
</dbReference>
<dbReference type="PANTHER" id="PTHR33112">
    <property type="entry name" value="DOMAIN PROTEIN, PUTATIVE-RELATED"/>
    <property type="match status" value="1"/>
</dbReference>
<feature type="region of interest" description="Disordered" evidence="1">
    <location>
        <begin position="55"/>
        <end position="88"/>
    </location>
</feature>
<feature type="domain" description="Heterokaryon incompatibility" evidence="3">
    <location>
        <begin position="323"/>
        <end position="388"/>
    </location>
</feature>
<dbReference type="EMBL" id="KZ613956">
    <property type="protein sequence ID" value="PMD33164.1"/>
    <property type="molecule type" value="Genomic_DNA"/>
</dbReference>
<sequence>MDLALDAVAFWLDLFGVSAAFKEARIQFECDWSSTTGSSHCRTLAILDSKVNGGTREPYLRNSRSRHRKPEQSSWSAGKKKSRSSAGDQLELELASQVDVAAKNPLCRPYNFSVDENHTLSPNPNASMATPSILCDACKRIALNPEGWSREPNKCFFENQPHHGTLASIQRAIELGCYMCKTFWENLDEHSQNRLLAEGEHPLIGQSAMTRSDNECDQLLFWYEYSLGGAHVIQCPHFRIVRIDRELWKQYSSANFGSDTGSPFGLETAYQWYVSCRTSHEDCGTLVKSPKWFPTRLLNIGVTGDLEYRLLITSDDIFEPVDYITLSYRWGDLDFIKLTCANIEELRLGKAISELPQTFIDAIVVARYFSIRYIWIDALCILQDSKQDSDCCTRPLHYRAPSWSWASVDGPVHIPYCRYPDQEVAKLVDAYLDTSLNEPTGQVFGGWILLEGVLLQATYHSGTAGRSLNTSWSLEPARKGEQTQDWYPSLDASIPGLSGDLQICCLPLMKNDGVLCGLLLTLELGSSDVYTRIGSFKDYSEFAKTFDTTNAPKSKIKII</sequence>
<feature type="chain" id="PRO_5014334704" evidence="2">
    <location>
        <begin position="21"/>
        <end position="559"/>
    </location>
</feature>
<organism evidence="4 5">
    <name type="scientific">Hyaloscypha variabilis (strain UAMH 11265 / GT02V1 / F)</name>
    <name type="common">Meliniomyces variabilis</name>
    <dbReference type="NCBI Taxonomy" id="1149755"/>
    <lineage>
        <taxon>Eukaryota</taxon>
        <taxon>Fungi</taxon>
        <taxon>Dikarya</taxon>
        <taxon>Ascomycota</taxon>
        <taxon>Pezizomycotina</taxon>
        <taxon>Leotiomycetes</taxon>
        <taxon>Helotiales</taxon>
        <taxon>Hyaloscyphaceae</taxon>
        <taxon>Hyaloscypha</taxon>
        <taxon>Hyaloscypha variabilis</taxon>
    </lineage>
</organism>